<name>A0A6J6YCN2_9ZZZZ</name>
<evidence type="ECO:0000256" key="1">
    <source>
        <dbReference type="ARBA" id="ARBA00023125"/>
    </source>
</evidence>
<dbReference type="GO" id="GO:0003677">
    <property type="term" value="F:DNA binding"/>
    <property type="evidence" value="ECO:0007669"/>
    <property type="project" value="UniProtKB-KW"/>
</dbReference>
<protein>
    <submittedName>
        <fullName evidence="3">Unannotated protein</fullName>
    </submittedName>
</protein>
<dbReference type="EMBL" id="CAFAAI010000229">
    <property type="protein sequence ID" value="CAB4805814.1"/>
    <property type="molecule type" value="Genomic_DNA"/>
</dbReference>
<dbReference type="InterPro" id="IPR001647">
    <property type="entry name" value="HTH_TetR"/>
</dbReference>
<sequence>MPTSEHSPADGRTARRSENREAALRCVVDLFTSNKLVPTIEMVAEASGVSIRSLYRYFGDGQAMIREAIESLVTEAKSAGITPNVGEGPFAERVEALVAGRFRAYKLVRVVLRAALVNIANNPELAASQHQTRGLLEFQFKAQFAPELSQLDEAEELRVTQAGSAICNLEFIDMLCDRQGVSEQDAQAIVRRLLTDILAP</sequence>
<dbReference type="InterPro" id="IPR009057">
    <property type="entry name" value="Homeodomain-like_sf"/>
</dbReference>
<organism evidence="3">
    <name type="scientific">freshwater metagenome</name>
    <dbReference type="NCBI Taxonomy" id="449393"/>
    <lineage>
        <taxon>unclassified sequences</taxon>
        <taxon>metagenomes</taxon>
        <taxon>ecological metagenomes</taxon>
    </lineage>
</organism>
<dbReference type="AlphaFoldDB" id="A0A6J6YCN2"/>
<gene>
    <name evidence="3" type="ORF">UFOPK2992_01275</name>
</gene>
<reference evidence="3" key="1">
    <citation type="submission" date="2020-05" db="EMBL/GenBank/DDBJ databases">
        <authorList>
            <person name="Chiriac C."/>
            <person name="Salcher M."/>
            <person name="Ghai R."/>
            <person name="Kavagutti S V."/>
        </authorList>
    </citation>
    <scope>NUCLEOTIDE SEQUENCE</scope>
</reference>
<dbReference type="Gene3D" id="1.10.357.10">
    <property type="entry name" value="Tetracycline Repressor, domain 2"/>
    <property type="match status" value="1"/>
</dbReference>
<accession>A0A6J6YCN2</accession>
<evidence type="ECO:0000313" key="3">
    <source>
        <dbReference type="EMBL" id="CAB4805814.1"/>
    </source>
</evidence>
<feature type="domain" description="HTH tetR-type" evidence="2">
    <location>
        <begin position="17"/>
        <end position="76"/>
    </location>
</feature>
<dbReference type="PROSITE" id="PS50977">
    <property type="entry name" value="HTH_TETR_2"/>
    <property type="match status" value="1"/>
</dbReference>
<evidence type="ECO:0000259" key="2">
    <source>
        <dbReference type="PROSITE" id="PS50977"/>
    </source>
</evidence>
<keyword evidence="1" id="KW-0238">DNA-binding</keyword>
<proteinExistence type="predicted"/>
<dbReference type="SUPFAM" id="SSF46689">
    <property type="entry name" value="Homeodomain-like"/>
    <property type="match status" value="1"/>
</dbReference>